<evidence type="ECO:0000313" key="5">
    <source>
        <dbReference type="EMBL" id="SJN35877.1"/>
    </source>
</evidence>
<dbReference type="Gene3D" id="2.40.110.10">
    <property type="entry name" value="Butyryl-CoA Dehydrogenase, subunit A, domain 2"/>
    <property type="match status" value="1"/>
</dbReference>
<dbReference type="GO" id="GO:0005737">
    <property type="term" value="C:cytoplasm"/>
    <property type="evidence" value="ECO:0007669"/>
    <property type="project" value="TreeGrafter"/>
</dbReference>
<dbReference type="Pfam" id="PF08028">
    <property type="entry name" value="Acyl-CoA_dh_2"/>
    <property type="match status" value="1"/>
</dbReference>
<keyword evidence="1" id="KW-0285">Flavoprotein</keyword>
<evidence type="ECO:0000256" key="2">
    <source>
        <dbReference type="ARBA" id="ARBA00023002"/>
    </source>
</evidence>
<sequence>MPSERDYQETAERFRPVFARIGVDALDRERAEARADIQLDWLIEAGFARLRVPADLGGDDVPLSWVMRLIAELAEVDPNLAHIWRNHFSFGEDRRHDRSDPRTDDWLRRLGDGEIVGGGWSEPGASAGGQPQTRIRVDAEGRWRLSGTKYYATGSIYARWTTVLALDPDGEKVVVLVATTADGVQVGDDWDAFGQRVTGSGSVRYDDVLVDRANVFSYATRYDYQGHFYQSVLNALLVGINRAVLAEGAAAVRARRRSHPDATTPVPAEDPQLLEVLGRVSTAVYASDAAFERSLAAVDAVVDGEGRGDGRALERAWTSVAQTQAIVIDHVLDSATRVFDALGSSGTSLGLSLDRHWRNARTLASHNPRVYRLRAVGERALADSAEADGV</sequence>
<dbReference type="SUPFAM" id="SSF47203">
    <property type="entry name" value="Acyl-CoA dehydrogenase C-terminal domain-like"/>
    <property type="match status" value="1"/>
</dbReference>
<dbReference type="PANTHER" id="PTHR48083:SF19">
    <property type="entry name" value="FLAVIN-DEPENDENT MONOOXYGENASE, OXYGENASE SUBUNIT HSAA"/>
    <property type="match status" value="1"/>
</dbReference>
<keyword evidence="6" id="KW-1185">Reference proteome</keyword>
<dbReference type="RefSeq" id="WP_087137560.1">
    <property type="nucleotide sequence ID" value="NZ_FUKR01000055.1"/>
</dbReference>
<name>A0A1R4JV09_9MICO</name>
<evidence type="ECO:0000259" key="3">
    <source>
        <dbReference type="Pfam" id="PF02770"/>
    </source>
</evidence>
<evidence type="ECO:0000259" key="4">
    <source>
        <dbReference type="Pfam" id="PF08028"/>
    </source>
</evidence>
<dbReference type="SUPFAM" id="SSF56645">
    <property type="entry name" value="Acyl-CoA dehydrogenase NM domain-like"/>
    <property type="match status" value="1"/>
</dbReference>
<dbReference type="GO" id="GO:0016712">
    <property type="term" value="F:oxidoreductase activity, acting on paired donors, with incorporation or reduction of molecular oxygen, reduced flavin or flavoprotein as one donor, and incorporation of one atom of oxygen"/>
    <property type="evidence" value="ECO:0007669"/>
    <property type="project" value="TreeGrafter"/>
</dbReference>
<dbReference type="OrthoDB" id="571684at2"/>
<dbReference type="GO" id="GO:0033539">
    <property type="term" value="P:fatty acid beta-oxidation using acyl-CoA dehydrogenase"/>
    <property type="evidence" value="ECO:0007669"/>
    <property type="project" value="TreeGrafter"/>
</dbReference>
<dbReference type="PIRSF" id="PIRSF016578">
    <property type="entry name" value="HsaA"/>
    <property type="match status" value="1"/>
</dbReference>
<dbReference type="InterPro" id="IPR046373">
    <property type="entry name" value="Acyl-CoA_Oxase/DH_mid-dom_sf"/>
</dbReference>
<dbReference type="AlphaFoldDB" id="A0A1R4JV09"/>
<dbReference type="GO" id="GO:0050660">
    <property type="term" value="F:flavin adenine dinucleotide binding"/>
    <property type="evidence" value="ECO:0007669"/>
    <property type="project" value="InterPro"/>
</dbReference>
<dbReference type="Pfam" id="PF02770">
    <property type="entry name" value="Acyl-CoA_dh_M"/>
    <property type="match status" value="1"/>
</dbReference>
<dbReference type="PANTHER" id="PTHR48083">
    <property type="entry name" value="MEDIUM-CHAIN SPECIFIC ACYL-COA DEHYDROGENASE, MITOCHONDRIAL-RELATED"/>
    <property type="match status" value="1"/>
</dbReference>
<dbReference type="InterPro" id="IPR009100">
    <property type="entry name" value="AcylCoA_DH/oxidase_NM_dom_sf"/>
</dbReference>
<dbReference type="InterPro" id="IPR050741">
    <property type="entry name" value="Acyl-CoA_dehydrogenase"/>
</dbReference>
<dbReference type="Proteomes" id="UP000196778">
    <property type="component" value="Unassembled WGS sequence"/>
</dbReference>
<evidence type="ECO:0000313" key="6">
    <source>
        <dbReference type="Proteomes" id="UP000196778"/>
    </source>
</evidence>
<feature type="domain" description="Acyl-CoA dehydrogenase C-terminal" evidence="4">
    <location>
        <begin position="234"/>
        <end position="366"/>
    </location>
</feature>
<feature type="domain" description="Acyl-CoA oxidase/dehydrogenase middle" evidence="3">
    <location>
        <begin position="120"/>
        <end position="208"/>
    </location>
</feature>
<keyword evidence="2" id="KW-0560">Oxidoreductase</keyword>
<organism evidence="5 6">
    <name type="scientific">Mycetocola reblochoni REB411</name>
    <dbReference type="NCBI Taxonomy" id="1255698"/>
    <lineage>
        <taxon>Bacteria</taxon>
        <taxon>Bacillati</taxon>
        <taxon>Actinomycetota</taxon>
        <taxon>Actinomycetes</taxon>
        <taxon>Micrococcales</taxon>
        <taxon>Microbacteriaceae</taxon>
        <taxon>Mycetocola</taxon>
    </lineage>
</organism>
<reference evidence="6" key="1">
    <citation type="submission" date="2017-02" db="EMBL/GenBank/DDBJ databases">
        <authorList>
            <person name="Dridi B."/>
        </authorList>
    </citation>
    <scope>NUCLEOTIDE SEQUENCE [LARGE SCALE GENOMIC DNA]</scope>
    <source>
        <strain evidence="6">EB411</strain>
    </source>
</reference>
<dbReference type="InterPro" id="IPR037069">
    <property type="entry name" value="AcylCoA_DH/ox_N_sf"/>
</dbReference>
<gene>
    <name evidence="5" type="ORF">FM119_09625</name>
</gene>
<dbReference type="InterPro" id="IPR013107">
    <property type="entry name" value="Acyl-CoA_DH_C"/>
</dbReference>
<dbReference type="InterPro" id="IPR006091">
    <property type="entry name" value="Acyl-CoA_Oxase/DH_mid-dom"/>
</dbReference>
<dbReference type="Gene3D" id="1.20.140.10">
    <property type="entry name" value="Butyryl-CoA Dehydrogenase, subunit A, domain 3"/>
    <property type="match status" value="1"/>
</dbReference>
<dbReference type="EMBL" id="FUKR01000055">
    <property type="protein sequence ID" value="SJN35877.1"/>
    <property type="molecule type" value="Genomic_DNA"/>
</dbReference>
<dbReference type="InterPro" id="IPR036250">
    <property type="entry name" value="AcylCo_DH-like_C"/>
</dbReference>
<dbReference type="Gene3D" id="1.10.540.10">
    <property type="entry name" value="Acyl-CoA dehydrogenase/oxidase, N-terminal domain"/>
    <property type="match status" value="1"/>
</dbReference>
<proteinExistence type="predicted"/>
<accession>A0A1R4JV09</accession>
<evidence type="ECO:0000256" key="1">
    <source>
        <dbReference type="ARBA" id="ARBA00022630"/>
    </source>
</evidence>
<protein>
    <submittedName>
        <fullName evidence="5">Acyl-CoA dehydrogenase probable dibenzothiophene desulfurization enzyme</fullName>
    </submittedName>
</protein>
<dbReference type="GO" id="GO:0003995">
    <property type="term" value="F:acyl-CoA dehydrogenase activity"/>
    <property type="evidence" value="ECO:0007669"/>
    <property type="project" value="TreeGrafter"/>
</dbReference>